<gene>
    <name evidence="2" type="ORF">RM812_39285</name>
</gene>
<keyword evidence="3" id="KW-1185">Reference proteome</keyword>
<dbReference type="SUPFAM" id="SSF46785">
    <property type="entry name" value="Winged helix' DNA-binding domain"/>
    <property type="match status" value="1"/>
</dbReference>
<evidence type="ECO:0000313" key="3">
    <source>
        <dbReference type="Proteomes" id="UP001180724"/>
    </source>
</evidence>
<dbReference type="RefSeq" id="WP_311585307.1">
    <property type="nucleotide sequence ID" value="NZ_JAVRFH010000101.1"/>
</dbReference>
<dbReference type="Proteomes" id="UP001180724">
    <property type="component" value="Unassembled WGS sequence"/>
</dbReference>
<dbReference type="InterPro" id="IPR005149">
    <property type="entry name" value="Tscrpt_reg_PadR_N"/>
</dbReference>
<sequence length="109" mass="12110">MSYPFRVTEATVDVIEALLSGDEELYGLKIAKMTGRPSGSVVPILMRLEGCGWVLSEWEQDDTARGPRRRFYRLHADHAGEAASLVRERKKAPRKVMSAILRPGIGGAR</sequence>
<evidence type="ECO:0000313" key="2">
    <source>
        <dbReference type="EMBL" id="MDT0616145.1"/>
    </source>
</evidence>
<accession>A0ABU3B249</accession>
<dbReference type="EMBL" id="JAVRFH010000101">
    <property type="protein sequence ID" value="MDT0616145.1"/>
    <property type="molecule type" value="Genomic_DNA"/>
</dbReference>
<comment type="caution">
    <text evidence="2">The sequence shown here is derived from an EMBL/GenBank/DDBJ whole genome shotgun (WGS) entry which is preliminary data.</text>
</comment>
<protein>
    <submittedName>
        <fullName evidence="2">Helix-turn-helix transcriptional regulator</fullName>
    </submittedName>
</protein>
<name>A0ABU3B249_9ACTN</name>
<evidence type="ECO:0000259" key="1">
    <source>
        <dbReference type="Pfam" id="PF03551"/>
    </source>
</evidence>
<organism evidence="2 3">
    <name type="scientific">Streptomyces lancefieldiae</name>
    <dbReference type="NCBI Taxonomy" id="3075520"/>
    <lineage>
        <taxon>Bacteria</taxon>
        <taxon>Bacillati</taxon>
        <taxon>Actinomycetota</taxon>
        <taxon>Actinomycetes</taxon>
        <taxon>Kitasatosporales</taxon>
        <taxon>Streptomycetaceae</taxon>
        <taxon>Streptomyces</taxon>
    </lineage>
</organism>
<dbReference type="InterPro" id="IPR036390">
    <property type="entry name" value="WH_DNA-bd_sf"/>
</dbReference>
<dbReference type="Gene3D" id="1.10.10.10">
    <property type="entry name" value="Winged helix-like DNA-binding domain superfamily/Winged helix DNA-binding domain"/>
    <property type="match status" value="1"/>
</dbReference>
<feature type="domain" description="Transcription regulator PadR N-terminal" evidence="1">
    <location>
        <begin position="22"/>
        <end position="75"/>
    </location>
</feature>
<dbReference type="InterPro" id="IPR036388">
    <property type="entry name" value="WH-like_DNA-bd_sf"/>
</dbReference>
<reference evidence="2" key="1">
    <citation type="submission" date="2024-05" db="EMBL/GenBank/DDBJ databases">
        <title>30 novel species of actinomycetes from the DSMZ collection.</title>
        <authorList>
            <person name="Nouioui I."/>
        </authorList>
    </citation>
    <scope>NUCLEOTIDE SEQUENCE</scope>
    <source>
        <strain evidence="2">DSM 40712</strain>
    </source>
</reference>
<proteinExistence type="predicted"/>
<dbReference type="Pfam" id="PF03551">
    <property type="entry name" value="PadR"/>
    <property type="match status" value="1"/>
</dbReference>